<dbReference type="RefSeq" id="WP_377562614.1">
    <property type="nucleotide sequence ID" value="NZ_JBHTJZ010000005.1"/>
</dbReference>
<dbReference type="Gene3D" id="1.20.120.1450">
    <property type="match status" value="1"/>
</dbReference>
<accession>A0ABW3HMV7</accession>
<name>A0ABW3HMV7_9BACL</name>
<evidence type="ECO:0000313" key="2">
    <source>
        <dbReference type="Proteomes" id="UP001596989"/>
    </source>
</evidence>
<dbReference type="InterPro" id="IPR009920">
    <property type="entry name" value="HEPPP_synth_su1"/>
</dbReference>
<keyword evidence="2" id="KW-1185">Reference proteome</keyword>
<evidence type="ECO:0000313" key="1">
    <source>
        <dbReference type="EMBL" id="MFD0958811.1"/>
    </source>
</evidence>
<gene>
    <name evidence="1" type="ORF">ACFQ2I_05345</name>
</gene>
<protein>
    <submittedName>
        <fullName evidence="1">Heptaprenyl diphosphate synthase component 1</fullName>
    </submittedName>
</protein>
<comment type="caution">
    <text evidence="1">The sequence shown here is derived from an EMBL/GenBank/DDBJ whole genome shotgun (WGS) entry which is preliminary data.</text>
</comment>
<dbReference type="Proteomes" id="UP001596989">
    <property type="component" value="Unassembled WGS sequence"/>
</dbReference>
<reference evidence="2" key="1">
    <citation type="journal article" date="2019" name="Int. J. Syst. Evol. Microbiol.">
        <title>The Global Catalogue of Microorganisms (GCM) 10K type strain sequencing project: providing services to taxonomists for standard genome sequencing and annotation.</title>
        <authorList>
            <consortium name="The Broad Institute Genomics Platform"/>
            <consortium name="The Broad Institute Genome Sequencing Center for Infectious Disease"/>
            <person name="Wu L."/>
            <person name="Ma J."/>
        </authorList>
    </citation>
    <scope>NUCLEOTIDE SEQUENCE [LARGE SCALE GENOMIC DNA]</scope>
    <source>
        <strain evidence="2">CCUG 59129</strain>
    </source>
</reference>
<sequence>MNRYRIPEIAEKYMKYDMIQSFTELPPLSEPRLRILHAALNGQLTTAKHSELFTLVTSLVQVGLDTHDLIDTDGQRRSEREMRSRQLNVLAGDYFSSRFYQLLAQAGQIEMIARISGAVSEVNRLKVTLYTKMRSLKVTAEDYYSQAVRIKSGLFHHFADLLEGSVSRLWPELLNKLSSCEVALDEMRRTESWERFRSSWGYWYIIQVGTDEERYKLTSASMENRYLQGLVEKYGIHSQLLQLLKQSGQEVKTIVNRMESERLVDEMSRIVDHMLNTLGDHVPALNETR</sequence>
<dbReference type="EMBL" id="JBHTJZ010000005">
    <property type="protein sequence ID" value="MFD0958811.1"/>
    <property type="molecule type" value="Genomic_DNA"/>
</dbReference>
<dbReference type="Pfam" id="PF07307">
    <property type="entry name" value="HEPPP_synt_1"/>
    <property type="match status" value="1"/>
</dbReference>
<proteinExistence type="predicted"/>
<organism evidence="1 2">
    <name type="scientific">Paenibacillus chungangensis</name>
    <dbReference type="NCBI Taxonomy" id="696535"/>
    <lineage>
        <taxon>Bacteria</taxon>
        <taxon>Bacillati</taxon>
        <taxon>Bacillota</taxon>
        <taxon>Bacilli</taxon>
        <taxon>Bacillales</taxon>
        <taxon>Paenibacillaceae</taxon>
        <taxon>Paenibacillus</taxon>
    </lineage>
</organism>